<feature type="compositionally biased region" description="Polar residues" evidence="1">
    <location>
        <begin position="1"/>
        <end position="12"/>
    </location>
</feature>
<name>A0A8T0H509_CERPU</name>
<sequence>MPQPNPRTATHTTPHHSKPCSPTRHWIPDDDAASSRANPLRRPSQPKLAMRRNGSTTRKLRFSLFSPLSLSLSFSLSLPPSLSQRLSFLSFSLSRSLSLSLLRKLALEALRQKILQQSNPSKNVNTPQVLNGTRVARFRRVPPNASWDVNFVLCSATLHASFLNL</sequence>
<evidence type="ECO:0000256" key="1">
    <source>
        <dbReference type="SAM" id="MobiDB-lite"/>
    </source>
</evidence>
<reference evidence="2" key="1">
    <citation type="submission" date="2020-06" db="EMBL/GenBank/DDBJ databases">
        <title>WGS assembly of Ceratodon purpureus strain R40.</title>
        <authorList>
            <person name="Carey S.B."/>
            <person name="Jenkins J."/>
            <person name="Shu S."/>
            <person name="Lovell J.T."/>
            <person name="Sreedasyam A."/>
            <person name="Maumus F."/>
            <person name="Tiley G.P."/>
            <person name="Fernandez-Pozo N."/>
            <person name="Barry K."/>
            <person name="Chen C."/>
            <person name="Wang M."/>
            <person name="Lipzen A."/>
            <person name="Daum C."/>
            <person name="Saski C.A."/>
            <person name="Payton A.C."/>
            <person name="Mcbreen J.C."/>
            <person name="Conrad R.E."/>
            <person name="Kollar L.M."/>
            <person name="Olsson S."/>
            <person name="Huttunen S."/>
            <person name="Landis J.B."/>
            <person name="Wickett N.J."/>
            <person name="Johnson M.G."/>
            <person name="Rensing S.A."/>
            <person name="Grimwood J."/>
            <person name="Schmutz J."/>
            <person name="Mcdaniel S.F."/>
        </authorList>
    </citation>
    <scope>NUCLEOTIDE SEQUENCE</scope>
    <source>
        <strain evidence="2">R40</strain>
    </source>
</reference>
<comment type="caution">
    <text evidence="2">The sequence shown here is derived from an EMBL/GenBank/DDBJ whole genome shotgun (WGS) entry which is preliminary data.</text>
</comment>
<proteinExistence type="predicted"/>
<feature type="region of interest" description="Disordered" evidence="1">
    <location>
        <begin position="1"/>
        <end position="55"/>
    </location>
</feature>
<keyword evidence="3" id="KW-1185">Reference proteome</keyword>
<evidence type="ECO:0000313" key="2">
    <source>
        <dbReference type="EMBL" id="KAG0565484.1"/>
    </source>
</evidence>
<dbReference type="EMBL" id="CM026429">
    <property type="protein sequence ID" value="KAG0565484.1"/>
    <property type="molecule type" value="Genomic_DNA"/>
</dbReference>
<evidence type="ECO:0000313" key="3">
    <source>
        <dbReference type="Proteomes" id="UP000822688"/>
    </source>
</evidence>
<organism evidence="2 3">
    <name type="scientific">Ceratodon purpureus</name>
    <name type="common">Fire moss</name>
    <name type="synonym">Dicranum purpureum</name>
    <dbReference type="NCBI Taxonomy" id="3225"/>
    <lineage>
        <taxon>Eukaryota</taxon>
        <taxon>Viridiplantae</taxon>
        <taxon>Streptophyta</taxon>
        <taxon>Embryophyta</taxon>
        <taxon>Bryophyta</taxon>
        <taxon>Bryophytina</taxon>
        <taxon>Bryopsida</taxon>
        <taxon>Dicranidae</taxon>
        <taxon>Pseudoditrichales</taxon>
        <taxon>Ditrichaceae</taxon>
        <taxon>Ceratodon</taxon>
    </lineage>
</organism>
<dbReference type="Proteomes" id="UP000822688">
    <property type="component" value="Chromosome 8"/>
</dbReference>
<gene>
    <name evidence="2" type="ORF">KC19_8G194300</name>
</gene>
<accession>A0A8T0H509</accession>
<dbReference type="AlphaFoldDB" id="A0A8T0H509"/>
<protein>
    <submittedName>
        <fullName evidence="2">Uncharacterized protein</fullName>
    </submittedName>
</protein>